<protein>
    <recommendedName>
        <fullName evidence="8">Exonuclease domain-containing protein</fullName>
    </recommendedName>
</protein>
<feature type="compositionally biased region" description="Basic and acidic residues" evidence="7">
    <location>
        <begin position="60"/>
        <end position="74"/>
    </location>
</feature>
<dbReference type="InterPro" id="IPR013520">
    <property type="entry name" value="Ribonucl_H"/>
</dbReference>
<evidence type="ECO:0000256" key="4">
    <source>
        <dbReference type="ARBA" id="ARBA00022801"/>
    </source>
</evidence>
<dbReference type="GO" id="GO:0004527">
    <property type="term" value="F:exonuclease activity"/>
    <property type="evidence" value="ECO:0007669"/>
    <property type="project" value="UniProtKB-KW"/>
</dbReference>
<dbReference type="PANTHER" id="PTHR12801:SF115">
    <property type="entry name" value="FI18136P1-RELATED"/>
    <property type="match status" value="1"/>
</dbReference>
<dbReference type="SMART" id="SM00479">
    <property type="entry name" value="EXOIII"/>
    <property type="match status" value="1"/>
</dbReference>
<evidence type="ECO:0000256" key="5">
    <source>
        <dbReference type="ARBA" id="ARBA00022839"/>
    </source>
</evidence>
<organism evidence="9 10">
    <name type="scientific">Aulographum hederae CBS 113979</name>
    <dbReference type="NCBI Taxonomy" id="1176131"/>
    <lineage>
        <taxon>Eukaryota</taxon>
        <taxon>Fungi</taxon>
        <taxon>Dikarya</taxon>
        <taxon>Ascomycota</taxon>
        <taxon>Pezizomycotina</taxon>
        <taxon>Dothideomycetes</taxon>
        <taxon>Pleosporomycetidae</taxon>
        <taxon>Aulographales</taxon>
        <taxon>Aulographaceae</taxon>
    </lineage>
</organism>
<dbReference type="EMBL" id="ML977144">
    <property type="protein sequence ID" value="KAF1989630.1"/>
    <property type="molecule type" value="Genomic_DNA"/>
</dbReference>
<comment type="subcellular location">
    <subcellularLocation>
        <location evidence="1">Nucleus</location>
    </subcellularLocation>
</comment>
<dbReference type="InterPro" id="IPR012337">
    <property type="entry name" value="RNaseH-like_sf"/>
</dbReference>
<feature type="region of interest" description="Disordered" evidence="7">
    <location>
        <begin position="1"/>
        <end position="106"/>
    </location>
</feature>
<dbReference type="Gene3D" id="3.30.420.10">
    <property type="entry name" value="Ribonuclease H-like superfamily/Ribonuclease H"/>
    <property type="match status" value="1"/>
</dbReference>
<reference evidence="9" key="1">
    <citation type="journal article" date="2020" name="Stud. Mycol.">
        <title>101 Dothideomycetes genomes: a test case for predicting lifestyles and emergence of pathogens.</title>
        <authorList>
            <person name="Haridas S."/>
            <person name="Albert R."/>
            <person name="Binder M."/>
            <person name="Bloem J."/>
            <person name="Labutti K."/>
            <person name="Salamov A."/>
            <person name="Andreopoulos B."/>
            <person name="Baker S."/>
            <person name="Barry K."/>
            <person name="Bills G."/>
            <person name="Bluhm B."/>
            <person name="Cannon C."/>
            <person name="Castanera R."/>
            <person name="Culley D."/>
            <person name="Daum C."/>
            <person name="Ezra D."/>
            <person name="Gonzalez J."/>
            <person name="Henrissat B."/>
            <person name="Kuo A."/>
            <person name="Liang C."/>
            <person name="Lipzen A."/>
            <person name="Lutzoni F."/>
            <person name="Magnuson J."/>
            <person name="Mondo S."/>
            <person name="Nolan M."/>
            <person name="Ohm R."/>
            <person name="Pangilinan J."/>
            <person name="Park H.-J."/>
            <person name="Ramirez L."/>
            <person name="Alfaro M."/>
            <person name="Sun H."/>
            <person name="Tritt A."/>
            <person name="Yoshinaga Y."/>
            <person name="Zwiers L.-H."/>
            <person name="Turgeon B."/>
            <person name="Goodwin S."/>
            <person name="Spatafora J."/>
            <person name="Crous P."/>
            <person name="Grigoriev I."/>
        </authorList>
    </citation>
    <scope>NUCLEOTIDE SEQUENCE</scope>
    <source>
        <strain evidence="9">CBS 113979</strain>
    </source>
</reference>
<dbReference type="OrthoDB" id="206335at2759"/>
<dbReference type="SUPFAM" id="SSF53098">
    <property type="entry name" value="Ribonuclease H-like"/>
    <property type="match status" value="1"/>
</dbReference>
<feature type="domain" description="Exonuclease" evidence="8">
    <location>
        <begin position="332"/>
        <end position="493"/>
    </location>
</feature>
<dbReference type="PANTHER" id="PTHR12801">
    <property type="entry name" value="RNA EXONUCLEASE REXO1 / RECO3 FAMILY MEMBER-RELATED"/>
    <property type="match status" value="1"/>
</dbReference>
<keyword evidence="5" id="KW-0269">Exonuclease</keyword>
<evidence type="ECO:0000259" key="8">
    <source>
        <dbReference type="SMART" id="SM00479"/>
    </source>
</evidence>
<feature type="compositionally biased region" description="Basic and acidic residues" evidence="7">
    <location>
        <begin position="9"/>
        <end position="46"/>
    </location>
</feature>
<keyword evidence="3" id="KW-0540">Nuclease</keyword>
<dbReference type="InterPro" id="IPR047021">
    <property type="entry name" value="REXO1/3/4-like"/>
</dbReference>
<comment type="similarity">
    <text evidence="2">Belongs to the REXO1/REXO3 family.</text>
</comment>
<dbReference type="Proteomes" id="UP000800041">
    <property type="component" value="Unassembled WGS sequence"/>
</dbReference>
<feature type="compositionally biased region" description="Basic and acidic residues" evidence="7">
    <location>
        <begin position="81"/>
        <end position="90"/>
    </location>
</feature>
<evidence type="ECO:0000256" key="2">
    <source>
        <dbReference type="ARBA" id="ARBA00006357"/>
    </source>
</evidence>
<keyword evidence="6" id="KW-0539">Nucleus</keyword>
<sequence length="724" mass="81152">MAGHKRRRSEFEEKDARDRRASNPSRKTRDAQAADKASKDSSHDSTEGGTPSHTVSDDANPEKEAVWTKVESRGTKRKREIQKQEQEPRKALQARPAIKYSPSSKPLNTSVKLKDLQALILYILADGSAPQWVAVEQRRAFEKVVVLMVPGLDAQLFDLFNGGGRRSPDEYYPSELNTESLPDSVKPFARVFTHIWPVQNPGDDKFSRIYSPLSAILDVQLPREDYSDRSKGKGKGQWQKNQTHAAERKKMPIKRTPITEYLATKEDLLLNGYVVHPTMYTTPEEKLVALKDRQDTHCSTEDGWMDTHVDKLEDGAVPDDEIEEGSMTAGRNVLALDCEMCQTGTEKTSELTRISVVDWDGSVVMDELVKPANPITDYLTQFSGITEEMLAPVTTTLADIQQKLSKLITPRTILVGHSLNSDFTALKMTHPFVVDTAIAYPHPRGLPLKSSLKYITQQYAKQEIQKGSAGHDSREDARACLNLVKLKCENGPTWGTSKSSTESIFKKIARSKKDANMNSLSPKDETFRRSAVADWGNPSRGHGACADVVFGCKTDEEVVSNVIKAVNSGEEGSTAAEKEVDFVWARFRELEAIRGWWNKSKTADNDELRMNAIALAEQQPEEDGTTDKKEEPGASALDGAVRRTANRVAEIWDALPPATAFIVYSGTNDPRDECRLQGMRQQFQQEYRTKKWDELTVQWTDREDQFLRSAVKKARQGWGFVAVK</sequence>
<evidence type="ECO:0000313" key="10">
    <source>
        <dbReference type="Proteomes" id="UP000800041"/>
    </source>
</evidence>
<proteinExistence type="inferred from homology"/>
<evidence type="ECO:0000256" key="1">
    <source>
        <dbReference type="ARBA" id="ARBA00004123"/>
    </source>
</evidence>
<feature type="region of interest" description="Disordered" evidence="7">
    <location>
        <begin position="616"/>
        <end position="639"/>
    </location>
</feature>
<dbReference type="InterPro" id="IPR034922">
    <property type="entry name" value="REX1-like_exo"/>
</dbReference>
<gene>
    <name evidence="9" type="ORF">K402DRAFT_390589</name>
</gene>
<dbReference type="GO" id="GO:0005634">
    <property type="term" value="C:nucleus"/>
    <property type="evidence" value="ECO:0007669"/>
    <property type="project" value="UniProtKB-SubCell"/>
</dbReference>
<name>A0A6G1H9D2_9PEZI</name>
<evidence type="ECO:0000256" key="3">
    <source>
        <dbReference type="ARBA" id="ARBA00022722"/>
    </source>
</evidence>
<dbReference type="CDD" id="cd06145">
    <property type="entry name" value="REX1_like"/>
    <property type="match status" value="1"/>
</dbReference>
<dbReference type="GO" id="GO:0003676">
    <property type="term" value="F:nucleic acid binding"/>
    <property type="evidence" value="ECO:0007669"/>
    <property type="project" value="InterPro"/>
</dbReference>
<dbReference type="InterPro" id="IPR036397">
    <property type="entry name" value="RNaseH_sf"/>
</dbReference>
<feature type="region of interest" description="Disordered" evidence="7">
    <location>
        <begin position="225"/>
        <end position="249"/>
    </location>
</feature>
<evidence type="ECO:0000313" key="9">
    <source>
        <dbReference type="EMBL" id="KAF1989630.1"/>
    </source>
</evidence>
<evidence type="ECO:0000256" key="6">
    <source>
        <dbReference type="ARBA" id="ARBA00023242"/>
    </source>
</evidence>
<keyword evidence="10" id="KW-1185">Reference proteome</keyword>
<accession>A0A6G1H9D2</accession>
<dbReference type="AlphaFoldDB" id="A0A6G1H9D2"/>
<dbReference type="Pfam" id="PF00929">
    <property type="entry name" value="RNase_T"/>
    <property type="match status" value="1"/>
</dbReference>
<evidence type="ECO:0000256" key="7">
    <source>
        <dbReference type="SAM" id="MobiDB-lite"/>
    </source>
</evidence>
<keyword evidence="4" id="KW-0378">Hydrolase</keyword>
<dbReference type="FunFam" id="3.30.420.10:FF:000019">
    <property type="entry name" value="RNA exonuclease NEF-sp"/>
    <property type="match status" value="1"/>
</dbReference>